<keyword evidence="3" id="KW-0238">DNA-binding</keyword>
<dbReference type="InterPro" id="IPR012337">
    <property type="entry name" value="RNaseH-like_sf"/>
</dbReference>
<reference evidence="7 8" key="1">
    <citation type="submission" date="2023-07" db="EMBL/GenBank/DDBJ databases">
        <title>Functional and genomic diversity of the sorghum phyllosphere microbiome.</title>
        <authorList>
            <person name="Shade A."/>
        </authorList>
    </citation>
    <scope>NUCLEOTIDE SEQUENCE [LARGE SCALE GENOMIC DNA]</scope>
    <source>
        <strain evidence="7 8">SORGH_AS_0892</strain>
    </source>
</reference>
<sequence>MNYYLSKLMTYHEVHRMHREGSSIRRISEHLGLNWRTVKKLLSKDDRSYQKELEAPPSKKKLLDPYRDFVNEKLSLYNDTSAAQMHDWLREHYPDFPQVSPKTVFNFVQDIRAEFNIPKEVSTRDFQMVAELPYGEQAQVDFGFYNMTTTRGKQKKVQFFTFILSRSRYKFVVFSDVPFTTAMVIAAHEEAFRFIGGLPREIVYDQDRLFMVSENLGDIVLTSEFSSYVRDRGIKLHFCRKADPQSKGKVENVVKYVKQNFLYNRPYRDLDTLNDECRAWLFRTANNLPHGTTKLIPLEELHREQLLLEMWYEIAPQTPVKKLYAVHKDNKVSYKGNFYSVPIGTYNAGTIKVQLSELAGKLLIRDLCGKEICTHDISSLKGKKIILRSHGRNMEPKIAEIVDRISNLFEDPVKAKQWILAIKLHKKRYIRDQLQMVERTVKDNSAAQISRALDYVHANNILSATDFKAYLEYIRSEKKQEPELDTKIIRLNPLNGNSSTQLDIEPQKSHLDDYEALFGCN</sequence>
<comment type="caution">
    <text evidence="7">The sequence shown here is derived from an EMBL/GenBank/DDBJ whole genome shotgun (WGS) entry which is preliminary data.</text>
</comment>
<dbReference type="Gene3D" id="1.10.10.60">
    <property type="entry name" value="Homeodomain-like"/>
    <property type="match status" value="1"/>
</dbReference>
<protein>
    <submittedName>
        <fullName evidence="7">Transposase</fullName>
    </submittedName>
</protein>
<evidence type="ECO:0000256" key="4">
    <source>
        <dbReference type="ARBA" id="ARBA00023172"/>
    </source>
</evidence>
<dbReference type="RefSeq" id="WP_307185992.1">
    <property type="nucleotide sequence ID" value="NZ_JAUTBA010000001.1"/>
</dbReference>
<dbReference type="InterPro" id="IPR017894">
    <property type="entry name" value="HTH_IS21_transposase_type"/>
</dbReference>
<dbReference type="PANTHER" id="PTHR35004:SF6">
    <property type="entry name" value="TRANSPOSASE"/>
    <property type="match status" value="1"/>
</dbReference>
<dbReference type="SUPFAM" id="SSF53098">
    <property type="entry name" value="Ribonuclease H-like"/>
    <property type="match status" value="1"/>
</dbReference>
<proteinExistence type="inferred from homology"/>
<organism evidence="7 8">
    <name type="scientific">Sphingobacterium zeae</name>
    <dbReference type="NCBI Taxonomy" id="1776859"/>
    <lineage>
        <taxon>Bacteria</taxon>
        <taxon>Pseudomonadati</taxon>
        <taxon>Bacteroidota</taxon>
        <taxon>Sphingobacteriia</taxon>
        <taxon>Sphingobacteriales</taxon>
        <taxon>Sphingobacteriaceae</taxon>
        <taxon>Sphingobacterium</taxon>
    </lineage>
</organism>
<accession>A0ABU0U5S9</accession>
<evidence type="ECO:0000313" key="8">
    <source>
        <dbReference type="Proteomes" id="UP001244640"/>
    </source>
</evidence>
<evidence type="ECO:0000259" key="5">
    <source>
        <dbReference type="PROSITE" id="PS50531"/>
    </source>
</evidence>
<dbReference type="PANTHER" id="PTHR35004">
    <property type="entry name" value="TRANSPOSASE RV3428C-RELATED"/>
    <property type="match status" value="1"/>
</dbReference>
<evidence type="ECO:0000313" key="7">
    <source>
        <dbReference type="EMBL" id="MDQ1150321.1"/>
    </source>
</evidence>
<evidence type="ECO:0000256" key="1">
    <source>
        <dbReference type="ARBA" id="ARBA00009277"/>
    </source>
</evidence>
<dbReference type="PROSITE" id="PS50531">
    <property type="entry name" value="HTH_IS21"/>
    <property type="match status" value="1"/>
</dbReference>
<gene>
    <name evidence="7" type="ORF">QE382_002305</name>
</gene>
<evidence type="ECO:0000259" key="6">
    <source>
        <dbReference type="PROSITE" id="PS50994"/>
    </source>
</evidence>
<keyword evidence="4" id="KW-0233">DNA recombination</keyword>
<dbReference type="NCBIfam" id="NF033546">
    <property type="entry name" value="transpos_IS21"/>
    <property type="match status" value="1"/>
</dbReference>
<dbReference type="PROSITE" id="PS50994">
    <property type="entry name" value="INTEGRASE"/>
    <property type="match status" value="1"/>
</dbReference>
<feature type="domain" description="HTH IS21-type" evidence="5">
    <location>
        <begin position="9"/>
        <end position="74"/>
    </location>
</feature>
<dbReference type="EMBL" id="JAUTBA010000001">
    <property type="protein sequence ID" value="MDQ1150321.1"/>
    <property type="molecule type" value="Genomic_DNA"/>
</dbReference>
<comment type="similarity">
    <text evidence="1">Belongs to the transposase IS21/IS408/IS1162 family.</text>
</comment>
<dbReference type="InterPro" id="IPR036397">
    <property type="entry name" value="RNaseH_sf"/>
</dbReference>
<dbReference type="Gene3D" id="3.30.420.10">
    <property type="entry name" value="Ribonuclease H-like superfamily/Ribonuclease H"/>
    <property type="match status" value="1"/>
</dbReference>
<feature type="domain" description="Integrase catalytic" evidence="6">
    <location>
        <begin position="129"/>
        <end position="305"/>
    </location>
</feature>
<evidence type="ECO:0000256" key="3">
    <source>
        <dbReference type="ARBA" id="ARBA00023125"/>
    </source>
</evidence>
<keyword evidence="8" id="KW-1185">Reference proteome</keyword>
<dbReference type="InterPro" id="IPR001584">
    <property type="entry name" value="Integrase_cat-core"/>
</dbReference>
<name>A0ABU0U5S9_9SPHI</name>
<evidence type="ECO:0000256" key="2">
    <source>
        <dbReference type="ARBA" id="ARBA00022578"/>
    </source>
</evidence>
<keyword evidence="2" id="KW-0815">Transposition</keyword>
<dbReference type="Proteomes" id="UP001244640">
    <property type="component" value="Unassembled WGS sequence"/>
</dbReference>